<comment type="caution">
    <text evidence="4">The sequence shown here is derived from an EMBL/GenBank/DDBJ whole genome shotgun (WGS) entry which is preliminary data.</text>
</comment>
<evidence type="ECO:0000256" key="1">
    <source>
        <dbReference type="PROSITE-ProRule" id="PRU00473"/>
    </source>
</evidence>
<feature type="signal peptide" evidence="2">
    <location>
        <begin position="1"/>
        <end position="22"/>
    </location>
</feature>
<protein>
    <recommendedName>
        <fullName evidence="3">OmpA-like domain-containing protein</fullName>
    </recommendedName>
</protein>
<dbReference type="Pfam" id="PF00691">
    <property type="entry name" value="OmpA"/>
    <property type="match status" value="1"/>
</dbReference>
<dbReference type="Proteomes" id="UP001516390">
    <property type="component" value="Unassembled WGS sequence"/>
</dbReference>
<proteinExistence type="predicted"/>
<dbReference type="SUPFAM" id="SSF103088">
    <property type="entry name" value="OmpA-like"/>
    <property type="match status" value="1"/>
</dbReference>
<sequence>MRIRNALLAMTSMVALPSFAMASTITGPYIDMAGGYNLVQHQSARVGTDRSIKRAATQDYGKMHSGTGFNGYLSAGYGFGNGLRLEVEGAYNQTHITRLGGSFADGVGRHAHGKSEGYGALVNVLYDIDLGMFGLNNFPVTPFVGIGAGYMWQNYRKVYNRGSNPHYPDFNNTTGGLAAQGIVGAAYDIPGVPGLALTTQYRFLGQAGSSGGGSNGRHYLHEDGKRGDRVGYGTRYTHQFMLGLRYAFNNAPPPPPPAPHVVVPPPAQAARTYLVFFDWDKSALTGRARDIVAQAAQASTHVQTTRIEVNGYTDNSAAHPGPRGEKYNMGLSLRRANSVKAELIRLGVPATAIDIHGYGDANPLVATAKNTREPQNRRVEIILK</sequence>
<organism evidence="4 5">
    <name type="scientific">Bombella favorum</name>
    <dbReference type="NCBI Taxonomy" id="2039164"/>
    <lineage>
        <taxon>Bacteria</taxon>
        <taxon>Pseudomonadati</taxon>
        <taxon>Pseudomonadota</taxon>
        <taxon>Alphaproteobacteria</taxon>
        <taxon>Acetobacterales</taxon>
        <taxon>Acetobacteraceae</taxon>
        <taxon>Bombella</taxon>
    </lineage>
</organism>
<keyword evidence="5" id="KW-1185">Reference proteome</keyword>
<evidence type="ECO:0000256" key="2">
    <source>
        <dbReference type="SAM" id="SignalP"/>
    </source>
</evidence>
<keyword evidence="2" id="KW-0732">Signal</keyword>
<name>A0ABR5ZLW1_9PROT</name>
<dbReference type="InterPro" id="IPR006665">
    <property type="entry name" value="OmpA-like"/>
</dbReference>
<dbReference type="InterPro" id="IPR036737">
    <property type="entry name" value="OmpA-like_sf"/>
</dbReference>
<evidence type="ECO:0000313" key="5">
    <source>
        <dbReference type="Proteomes" id="UP001516390"/>
    </source>
</evidence>
<dbReference type="PANTHER" id="PTHR30329">
    <property type="entry name" value="STATOR ELEMENT OF FLAGELLAR MOTOR COMPLEX"/>
    <property type="match status" value="1"/>
</dbReference>
<dbReference type="InterPro" id="IPR011250">
    <property type="entry name" value="OMP/PagP_B-barrel"/>
</dbReference>
<accession>A0ABR5ZLW1</accession>
<keyword evidence="1" id="KW-0472">Membrane</keyword>
<dbReference type="Gene3D" id="2.40.160.20">
    <property type="match status" value="1"/>
</dbReference>
<dbReference type="Gene3D" id="3.30.1330.60">
    <property type="entry name" value="OmpA-like domain"/>
    <property type="match status" value="1"/>
</dbReference>
<dbReference type="InterPro" id="IPR050330">
    <property type="entry name" value="Bact_OuterMem_StrucFunc"/>
</dbReference>
<dbReference type="PROSITE" id="PS51123">
    <property type="entry name" value="OMPA_2"/>
    <property type="match status" value="1"/>
</dbReference>
<feature type="domain" description="OmpA-like" evidence="3">
    <location>
        <begin position="264"/>
        <end position="384"/>
    </location>
</feature>
<reference evidence="4 5" key="1">
    <citation type="submission" date="2017-09" db="EMBL/GenBank/DDBJ databases">
        <authorList>
            <person name="Jakob F."/>
        </authorList>
    </citation>
    <scope>NUCLEOTIDE SEQUENCE [LARGE SCALE GENOMIC DNA]</scope>
    <source>
        <strain evidence="4 5">TMW 2.1880</strain>
    </source>
</reference>
<gene>
    <name evidence="4" type="ORF">CPA57_03010</name>
</gene>
<dbReference type="SUPFAM" id="SSF56925">
    <property type="entry name" value="OMPA-like"/>
    <property type="match status" value="1"/>
</dbReference>
<dbReference type="EMBL" id="NWUS01000001">
    <property type="protein sequence ID" value="MBA5725247.1"/>
    <property type="molecule type" value="Genomic_DNA"/>
</dbReference>
<evidence type="ECO:0000259" key="3">
    <source>
        <dbReference type="PROSITE" id="PS51123"/>
    </source>
</evidence>
<dbReference type="RefSeq" id="WP_182081331.1">
    <property type="nucleotide sequence ID" value="NZ_NWUS01000001.1"/>
</dbReference>
<feature type="chain" id="PRO_5045320598" description="OmpA-like domain-containing protein" evidence="2">
    <location>
        <begin position="23"/>
        <end position="384"/>
    </location>
</feature>
<evidence type="ECO:0000313" key="4">
    <source>
        <dbReference type="EMBL" id="MBA5725247.1"/>
    </source>
</evidence>
<dbReference type="CDD" id="cd07185">
    <property type="entry name" value="OmpA_C-like"/>
    <property type="match status" value="1"/>
</dbReference>
<dbReference type="PANTHER" id="PTHR30329:SF21">
    <property type="entry name" value="LIPOPROTEIN YIAD-RELATED"/>
    <property type="match status" value="1"/>
</dbReference>